<dbReference type="GO" id="GO:0005737">
    <property type="term" value="C:cytoplasm"/>
    <property type="evidence" value="ECO:0007669"/>
    <property type="project" value="TreeGrafter"/>
</dbReference>
<evidence type="ECO:0000259" key="12">
    <source>
        <dbReference type="PROSITE" id="PS50089"/>
    </source>
</evidence>
<dbReference type="GO" id="GO:0061630">
    <property type="term" value="F:ubiquitin protein ligase activity"/>
    <property type="evidence" value="ECO:0007669"/>
    <property type="project" value="UniProtKB-EC"/>
</dbReference>
<comment type="similarity">
    <text evidence="3">Belongs to the SINA (Seven in absentia) family.</text>
</comment>
<dbReference type="OMA" id="TICFEHL"/>
<dbReference type="EMBL" id="LT934115">
    <property type="protein sequence ID" value="VAH55781.1"/>
    <property type="molecule type" value="Genomic_DNA"/>
</dbReference>
<keyword evidence="7 10" id="KW-0863">Zinc-finger</keyword>
<dbReference type="GO" id="GO:0008270">
    <property type="term" value="F:zinc ion binding"/>
    <property type="evidence" value="ECO:0007669"/>
    <property type="project" value="UniProtKB-KW"/>
</dbReference>
<name>A0A9R0VGP4_TRITD</name>
<gene>
    <name evidence="14" type="ORF">TRITD_3Av1G005470</name>
</gene>
<dbReference type="PROSITE" id="PS51081">
    <property type="entry name" value="ZF_SIAH"/>
    <property type="match status" value="1"/>
</dbReference>
<evidence type="ECO:0000256" key="6">
    <source>
        <dbReference type="ARBA" id="ARBA00022723"/>
    </source>
</evidence>
<dbReference type="SUPFAM" id="SSF57850">
    <property type="entry name" value="RING/U-box"/>
    <property type="match status" value="1"/>
</dbReference>
<evidence type="ECO:0000259" key="13">
    <source>
        <dbReference type="PROSITE" id="PS51081"/>
    </source>
</evidence>
<proteinExistence type="inferred from homology"/>
<accession>A0A9R0VGP4</accession>
<evidence type="ECO:0000256" key="7">
    <source>
        <dbReference type="ARBA" id="ARBA00022771"/>
    </source>
</evidence>
<feature type="domain" description="SIAH-type" evidence="13">
    <location>
        <begin position="121"/>
        <end position="179"/>
    </location>
</feature>
<dbReference type="InterPro" id="IPR013010">
    <property type="entry name" value="Znf_SIAH"/>
</dbReference>
<evidence type="ECO:0000256" key="2">
    <source>
        <dbReference type="ARBA" id="ARBA00004906"/>
    </source>
</evidence>
<comment type="pathway">
    <text evidence="2">Protein modification; protein ubiquitination.</text>
</comment>
<dbReference type="SUPFAM" id="SSF49599">
    <property type="entry name" value="TRAF domain-like"/>
    <property type="match status" value="1"/>
</dbReference>
<keyword evidence="5" id="KW-0808">Transferase</keyword>
<evidence type="ECO:0000256" key="5">
    <source>
        <dbReference type="ARBA" id="ARBA00022679"/>
    </source>
</evidence>
<dbReference type="FunFam" id="3.30.40.10:FF:000041">
    <property type="entry name" value="E3 ubiquitin-protein ligase SINAT3"/>
    <property type="match status" value="1"/>
</dbReference>
<keyword evidence="15" id="KW-1185">Reference proteome</keyword>
<evidence type="ECO:0000256" key="4">
    <source>
        <dbReference type="ARBA" id="ARBA00012483"/>
    </source>
</evidence>
<evidence type="ECO:0000256" key="3">
    <source>
        <dbReference type="ARBA" id="ARBA00009119"/>
    </source>
</evidence>
<dbReference type="PROSITE" id="PS50089">
    <property type="entry name" value="ZF_RING_2"/>
    <property type="match status" value="1"/>
</dbReference>
<keyword evidence="9" id="KW-0862">Zinc</keyword>
<dbReference type="InterPro" id="IPR049548">
    <property type="entry name" value="Sina-like_RING"/>
</dbReference>
<dbReference type="Proteomes" id="UP000324705">
    <property type="component" value="Chromosome 3A"/>
</dbReference>
<evidence type="ECO:0000313" key="14">
    <source>
        <dbReference type="EMBL" id="VAH55781.1"/>
    </source>
</evidence>
<feature type="region of interest" description="Disordered" evidence="11">
    <location>
        <begin position="1"/>
        <end position="51"/>
    </location>
</feature>
<protein>
    <recommendedName>
        <fullName evidence="4">RING-type E3 ubiquitin transferase</fullName>
        <ecNumber evidence="4">2.3.2.27</ecNumber>
    </recommendedName>
</protein>
<comment type="catalytic activity">
    <reaction evidence="1">
        <text>S-ubiquitinyl-[E2 ubiquitin-conjugating enzyme]-L-cysteine + [acceptor protein]-L-lysine = [E2 ubiquitin-conjugating enzyme]-L-cysteine + N(6)-ubiquitinyl-[acceptor protein]-L-lysine.</text>
        <dbReference type="EC" id="2.3.2.27"/>
    </reaction>
</comment>
<keyword evidence="8" id="KW-0833">Ubl conjugation pathway</keyword>
<dbReference type="CDD" id="cd16571">
    <property type="entry name" value="RING-HC_SIAHs"/>
    <property type="match status" value="1"/>
</dbReference>
<evidence type="ECO:0000313" key="15">
    <source>
        <dbReference type="Proteomes" id="UP000324705"/>
    </source>
</evidence>
<dbReference type="Pfam" id="PF21361">
    <property type="entry name" value="Sina_ZnF"/>
    <property type="match status" value="1"/>
</dbReference>
<evidence type="ECO:0000256" key="8">
    <source>
        <dbReference type="ARBA" id="ARBA00022786"/>
    </source>
</evidence>
<dbReference type="InterPro" id="IPR052088">
    <property type="entry name" value="E3_ubiquitin-ligase_SINA"/>
</dbReference>
<dbReference type="PANTHER" id="PTHR10315:SF81">
    <property type="entry name" value="RING-TYPE E3 UBIQUITIN TRANSFERASE"/>
    <property type="match status" value="1"/>
</dbReference>
<evidence type="ECO:0000256" key="9">
    <source>
        <dbReference type="ARBA" id="ARBA00022833"/>
    </source>
</evidence>
<organism evidence="14 15">
    <name type="scientific">Triticum turgidum subsp. durum</name>
    <name type="common">Durum wheat</name>
    <name type="synonym">Triticum durum</name>
    <dbReference type="NCBI Taxonomy" id="4567"/>
    <lineage>
        <taxon>Eukaryota</taxon>
        <taxon>Viridiplantae</taxon>
        <taxon>Streptophyta</taxon>
        <taxon>Embryophyta</taxon>
        <taxon>Tracheophyta</taxon>
        <taxon>Spermatophyta</taxon>
        <taxon>Magnoliopsida</taxon>
        <taxon>Liliopsida</taxon>
        <taxon>Poales</taxon>
        <taxon>Poaceae</taxon>
        <taxon>BOP clade</taxon>
        <taxon>Pooideae</taxon>
        <taxon>Triticodae</taxon>
        <taxon>Triticeae</taxon>
        <taxon>Triticinae</taxon>
        <taxon>Triticum</taxon>
    </lineage>
</organism>
<feature type="domain" description="RING-type" evidence="12">
    <location>
        <begin position="67"/>
        <end position="104"/>
    </location>
</feature>
<dbReference type="EC" id="2.3.2.27" evidence="4"/>
<dbReference type="AlphaFoldDB" id="A0A9R0VGP4"/>
<dbReference type="InterPro" id="IPR013083">
    <property type="entry name" value="Znf_RING/FYVE/PHD"/>
</dbReference>
<reference evidence="14 15" key="1">
    <citation type="submission" date="2017-09" db="EMBL/GenBank/DDBJ databases">
        <authorList>
            <consortium name="International Durum Wheat Genome Sequencing Consortium (IDWGSC)"/>
            <person name="Milanesi L."/>
        </authorList>
    </citation>
    <scope>NUCLEOTIDE SEQUENCE [LARGE SCALE GENOMIC DNA]</scope>
    <source>
        <strain evidence="15">cv. Svevo</strain>
    </source>
</reference>
<dbReference type="InterPro" id="IPR001841">
    <property type="entry name" value="Znf_RING"/>
</dbReference>
<dbReference type="Gramene" id="TRITD3Av1G005470.1">
    <property type="protein sequence ID" value="TRITD3Av1G005470.1"/>
    <property type="gene ID" value="TRITD3Av1G005470"/>
</dbReference>
<keyword evidence="6" id="KW-0479">Metal-binding</keyword>
<evidence type="ECO:0000256" key="1">
    <source>
        <dbReference type="ARBA" id="ARBA00000900"/>
    </source>
</evidence>
<dbReference type="Gene3D" id="3.30.40.10">
    <property type="entry name" value="Zinc/RING finger domain, C3HC4 (zinc finger)"/>
    <property type="match status" value="2"/>
</dbReference>
<evidence type="ECO:0000256" key="11">
    <source>
        <dbReference type="SAM" id="MobiDB-lite"/>
    </source>
</evidence>
<evidence type="ECO:0000256" key="10">
    <source>
        <dbReference type="PROSITE-ProRule" id="PRU00455"/>
    </source>
</evidence>
<dbReference type="PANTHER" id="PTHR10315">
    <property type="entry name" value="E3 UBIQUITIN PROTEIN LIGASE SIAH"/>
    <property type="match status" value="1"/>
</dbReference>
<dbReference type="Pfam" id="PF21362">
    <property type="entry name" value="Sina_RING"/>
    <property type="match status" value="1"/>
</dbReference>
<sequence length="375" mass="41790">MATRTQLRQGSDARLKGFSAAQRTLTPSSEAGERSGGFSNSNKRRDEAPREGDRWMDVRILKETLDCTVCFEHFRTEIYQCSVGHFICSSCRDKILDKKCPTCSIKTSFKRCFGMEHVVQSVAFPCSNAKYGCREGHAYYQKEGHEQVCPYGPCFCPASDCSFTGLTHELLDHLTIYHMSPCTDLPYHGTVALRLEPGIHVLAPRNKGNNHFFMLNMEPERLGYAISVVCVQPNATEPKFTCSMSYDCSGTGYCGSASCQIKSSTLSDGLPTDYDLIPPKRKISGDRKFIMLRITIHQASSVSKSHVKGKGLTSTPLTLFPRRSDDDGDIVCRSCIEGKCPTSSQKLLFPDYSSDDDDDVPSRFERALKRVSLLD</sequence>